<dbReference type="EMBL" id="QGKX02001521">
    <property type="protein sequence ID" value="KAF3506762.1"/>
    <property type="molecule type" value="Genomic_DNA"/>
</dbReference>
<protein>
    <recommendedName>
        <fullName evidence="4">Secreted protein</fullName>
    </recommendedName>
</protein>
<gene>
    <name evidence="2" type="ORF">F2Q69_00004450</name>
</gene>
<keyword evidence="1" id="KW-0732">Signal</keyword>
<dbReference type="AlphaFoldDB" id="A0A8S9NZQ7"/>
<evidence type="ECO:0000313" key="2">
    <source>
        <dbReference type="EMBL" id="KAF3506762.1"/>
    </source>
</evidence>
<sequence length="67" mass="7497">MGRFEGFYLSVVLNSFLLFCHDGTTSTYVRRLEATADMPLDSDVFCVPPGCNAPQQKKLFIGCSRMN</sequence>
<accession>A0A8S9NZQ7</accession>
<feature type="chain" id="PRO_5035745559" description="Secreted protein" evidence="1">
    <location>
        <begin position="27"/>
        <end position="67"/>
    </location>
</feature>
<comment type="caution">
    <text evidence="2">The sequence shown here is derived from an EMBL/GenBank/DDBJ whole genome shotgun (WGS) entry which is preliminary data.</text>
</comment>
<name>A0A8S9NZQ7_BRACR</name>
<organism evidence="2 3">
    <name type="scientific">Brassica cretica</name>
    <name type="common">Mustard</name>
    <dbReference type="NCBI Taxonomy" id="69181"/>
    <lineage>
        <taxon>Eukaryota</taxon>
        <taxon>Viridiplantae</taxon>
        <taxon>Streptophyta</taxon>
        <taxon>Embryophyta</taxon>
        <taxon>Tracheophyta</taxon>
        <taxon>Spermatophyta</taxon>
        <taxon>Magnoliopsida</taxon>
        <taxon>eudicotyledons</taxon>
        <taxon>Gunneridae</taxon>
        <taxon>Pentapetalae</taxon>
        <taxon>rosids</taxon>
        <taxon>malvids</taxon>
        <taxon>Brassicales</taxon>
        <taxon>Brassicaceae</taxon>
        <taxon>Brassiceae</taxon>
        <taxon>Brassica</taxon>
    </lineage>
</organism>
<evidence type="ECO:0000256" key="1">
    <source>
        <dbReference type="SAM" id="SignalP"/>
    </source>
</evidence>
<dbReference type="Proteomes" id="UP000712600">
    <property type="component" value="Unassembled WGS sequence"/>
</dbReference>
<feature type="signal peptide" evidence="1">
    <location>
        <begin position="1"/>
        <end position="26"/>
    </location>
</feature>
<proteinExistence type="predicted"/>
<evidence type="ECO:0008006" key="4">
    <source>
        <dbReference type="Google" id="ProtNLM"/>
    </source>
</evidence>
<evidence type="ECO:0000313" key="3">
    <source>
        <dbReference type="Proteomes" id="UP000712600"/>
    </source>
</evidence>
<reference evidence="2" key="1">
    <citation type="submission" date="2019-12" db="EMBL/GenBank/DDBJ databases">
        <title>Genome sequencing and annotation of Brassica cretica.</title>
        <authorList>
            <person name="Studholme D.J."/>
            <person name="Sarris P."/>
        </authorList>
    </citation>
    <scope>NUCLEOTIDE SEQUENCE</scope>
    <source>
        <strain evidence="2">PFS-109/04</strain>
        <tissue evidence="2">Leaf</tissue>
    </source>
</reference>